<gene>
    <name evidence="1" type="ORF">GCM10010140_13500</name>
</gene>
<organism evidence="1 2">
    <name type="scientific">Streptosporangium pseudovulgare</name>
    <dbReference type="NCBI Taxonomy" id="35765"/>
    <lineage>
        <taxon>Bacteria</taxon>
        <taxon>Bacillati</taxon>
        <taxon>Actinomycetota</taxon>
        <taxon>Actinomycetes</taxon>
        <taxon>Streptosporangiales</taxon>
        <taxon>Streptosporangiaceae</taxon>
        <taxon>Streptosporangium</taxon>
    </lineage>
</organism>
<evidence type="ECO:0000313" key="2">
    <source>
        <dbReference type="Proteomes" id="UP000611554"/>
    </source>
</evidence>
<protein>
    <submittedName>
        <fullName evidence="1">Uncharacterized protein</fullName>
    </submittedName>
</protein>
<sequence>MFCDIACGRLELFMSRIESLADYLRAEGRRKLDRVEVRDGGRNARSALALLDAAVHTRSLGDDDPLIAVLVGAGCFGPSGREEFRPGERVARIVRSWESGDPQELLTRIGLALQEAPV</sequence>
<keyword evidence="2" id="KW-1185">Reference proteome</keyword>
<reference evidence="2" key="1">
    <citation type="journal article" date="2019" name="Int. J. Syst. Evol. Microbiol.">
        <title>The Global Catalogue of Microorganisms (GCM) 10K type strain sequencing project: providing services to taxonomists for standard genome sequencing and annotation.</title>
        <authorList>
            <consortium name="The Broad Institute Genomics Platform"/>
            <consortium name="The Broad Institute Genome Sequencing Center for Infectious Disease"/>
            <person name="Wu L."/>
            <person name="Ma J."/>
        </authorList>
    </citation>
    <scope>NUCLEOTIDE SEQUENCE [LARGE SCALE GENOMIC DNA]</scope>
    <source>
        <strain evidence="2">JCM 3115</strain>
    </source>
</reference>
<name>A0ABQ2QK65_9ACTN</name>
<dbReference type="EMBL" id="BMQJ01000002">
    <property type="protein sequence ID" value="GGP85484.1"/>
    <property type="molecule type" value="Genomic_DNA"/>
</dbReference>
<accession>A0ABQ2QK65</accession>
<comment type="caution">
    <text evidence="1">The sequence shown here is derived from an EMBL/GenBank/DDBJ whole genome shotgun (WGS) entry which is preliminary data.</text>
</comment>
<proteinExistence type="predicted"/>
<dbReference type="Proteomes" id="UP000611554">
    <property type="component" value="Unassembled WGS sequence"/>
</dbReference>
<evidence type="ECO:0000313" key="1">
    <source>
        <dbReference type="EMBL" id="GGP85484.1"/>
    </source>
</evidence>